<dbReference type="PANTHER" id="PTHR11056">
    <property type="entry name" value="HOMOGENTISATE 1,2-DIOXYGENASE"/>
    <property type="match status" value="1"/>
</dbReference>
<protein>
    <recommendedName>
        <fullName evidence="9 10">Homogentisate 1,2-dioxygenase</fullName>
        <shortName evidence="9">HGDO</shortName>
        <ecNumber evidence="9 10">1.13.11.5</ecNumber>
    </recommendedName>
    <alternativeName>
        <fullName evidence="9">Homogentisate oxygenase</fullName>
    </alternativeName>
    <alternativeName>
        <fullName evidence="9">Homogentisic acid oxidase</fullName>
    </alternativeName>
    <alternativeName>
        <fullName evidence="9">Homogentisicase</fullName>
    </alternativeName>
</protein>
<comment type="subunit">
    <text evidence="9">Hexamer; dimer of trimers.</text>
</comment>
<feature type="active site" description="Proton acceptor" evidence="9">
    <location>
        <position position="283"/>
    </location>
</feature>
<dbReference type="SUPFAM" id="SSF51182">
    <property type="entry name" value="RmlC-like cupins"/>
    <property type="match status" value="1"/>
</dbReference>
<evidence type="ECO:0000313" key="14">
    <source>
        <dbReference type="Proteomes" id="UP000669060"/>
    </source>
</evidence>
<dbReference type="PANTHER" id="PTHR11056:SF0">
    <property type="entry name" value="HOMOGENTISATE 1,2-DIOXYGENASE"/>
    <property type="match status" value="1"/>
</dbReference>
<comment type="function">
    <text evidence="9">Involved in the catabolism of homogentisate (2,5-dihydroxyphenylacetate or 2,5-OH-PhAc), a central intermediate in the degradation of phenylalanine and tyrosine. Catalyzes the oxidative ring cleavage of the aromatic ring of homogentisate to yield maleylacetoacetate.</text>
</comment>
<name>A0ABS3TKC0_9PSED</name>
<evidence type="ECO:0000256" key="4">
    <source>
        <dbReference type="ARBA" id="ARBA00022878"/>
    </source>
</evidence>
<dbReference type="InterPro" id="IPR005708">
    <property type="entry name" value="Homogentis_dOase"/>
</dbReference>
<dbReference type="InterPro" id="IPR014710">
    <property type="entry name" value="RmlC-like_jellyroll"/>
</dbReference>
<evidence type="ECO:0000256" key="6">
    <source>
        <dbReference type="ARBA" id="ARBA00023002"/>
    </source>
</evidence>
<dbReference type="GO" id="GO:0004411">
    <property type="term" value="F:homogentisate 1,2-dioxygenase activity"/>
    <property type="evidence" value="ECO:0007669"/>
    <property type="project" value="UniProtKB-EC"/>
</dbReference>
<evidence type="ECO:0000256" key="1">
    <source>
        <dbReference type="ARBA" id="ARBA00001962"/>
    </source>
</evidence>
<dbReference type="EC" id="1.13.11.5" evidence="9 10"/>
<dbReference type="CDD" id="cd07000">
    <property type="entry name" value="cupin_HGO_N"/>
    <property type="match status" value="1"/>
</dbReference>
<feature type="domain" description="Homogentisate 1,2-dioxygenase N-terminal" evidence="12">
    <location>
        <begin position="6"/>
        <end position="270"/>
    </location>
</feature>
<sequence>MNDLIYQSGFGNEFSSEALPGALPVGQNSPQQVPYGLYAELLSGTAFTVPRGESRRTWMYRIRPSAAHPRYQRLPRQIAGGELGPITPNRLRWSPFELPSEDTDFIDGLLCVAATASADAASGVSVYSYRANTSMQRAFFNADGEMLIVPESGRLRLVTELGVLEIEPLEIAVLPRGMRFRVELLDATARGYVCENHGAALRLPDLGPIGSNGLANPRDFLAPVAHYEDVECPVQLVQKFLGELWATTLDHSPLDVVAWHGNNVPYKYDLRRFNTIGTVSFDHPDPSIFTVLTAPSDTHGMANVDFVIFPPRWMVAESTFRPPWFHRNLMNEFMGLIQGAYDAKAEGFLPGGASLHNCMSAHGPDNATTRQAIAADLKPHKIDNTMAFMFETGRVLRPTRYALESPQLQGDYDGCWAGMEKTFTQGK</sequence>
<dbReference type="InterPro" id="IPR046451">
    <property type="entry name" value="HgmA_C"/>
</dbReference>
<dbReference type="InterPro" id="IPR046452">
    <property type="entry name" value="HgmA_N"/>
</dbReference>
<comment type="caution">
    <text evidence="13">The sequence shown here is derived from an EMBL/GenBank/DDBJ whole genome shotgun (WGS) entry which is preliminary data.</text>
</comment>
<comment type="cofactor">
    <cofactor evidence="1 9">
        <name>Fe cation</name>
        <dbReference type="ChEBI" id="CHEBI:24875"/>
    </cofactor>
</comment>
<evidence type="ECO:0000256" key="2">
    <source>
        <dbReference type="ARBA" id="ARBA00007757"/>
    </source>
</evidence>
<dbReference type="InterPro" id="IPR022950">
    <property type="entry name" value="Homogentis_dOase_bac"/>
</dbReference>
<organism evidence="13 14">
    <name type="scientific">Pseudomonas schmalbachii</name>
    <dbReference type="NCBI Taxonomy" id="2816993"/>
    <lineage>
        <taxon>Bacteria</taxon>
        <taxon>Pseudomonadati</taxon>
        <taxon>Pseudomonadota</taxon>
        <taxon>Gammaproteobacteria</taxon>
        <taxon>Pseudomonadales</taxon>
        <taxon>Pseudomonadaceae</taxon>
        <taxon>Pseudomonas</taxon>
    </lineage>
</organism>
<keyword evidence="6 9" id="KW-0560">Oxidoreductase</keyword>
<comment type="similarity">
    <text evidence="2 9">Belongs to the homogentisate dioxygenase family.</text>
</comment>
<evidence type="ECO:0000256" key="7">
    <source>
        <dbReference type="ARBA" id="ARBA00023004"/>
    </source>
</evidence>
<feature type="binding site" evidence="9">
    <location>
        <position position="362"/>
    </location>
    <ligand>
        <name>homogentisate</name>
        <dbReference type="ChEBI" id="CHEBI:16169"/>
    </ligand>
</feature>
<keyword evidence="5 9" id="KW-0223">Dioxygenase</keyword>
<evidence type="ECO:0000256" key="3">
    <source>
        <dbReference type="ARBA" id="ARBA00022723"/>
    </source>
</evidence>
<keyword evidence="7 9" id="KW-0408">Iron</keyword>
<accession>A0ABS3TKC0</accession>
<evidence type="ECO:0000256" key="5">
    <source>
        <dbReference type="ARBA" id="ARBA00022964"/>
    </source>
</evidence>
<keyword evidence="8 9" id="KW-0585">Phenylalanine catabolism</keyword>
<feature type="binding site" evidence="9">
    <location>
        <position position="380"/>
    </location>
    <ligand>
        <name>Fe cation</name>
        <dbReference type="ChEBI" id="CHEBI:24875"/>
    </ligand>
</feature>
<dbReference type="NCBIfam" id="TIGR01015">
    <property type="entry name" value="hmgA"/>
    <property type="match status" value="1"/>
</dbReference>
<dbReference type="Pfam" id="PF04209">
    <property type="entry name" value="HgmA_C"/>
    <property type="match status" value="1"/>
</dbReference>
<evidence type="ECO:0000256" key="10">
    <source>
        <dbReference type="NCBIfam" id="TIGR01015"/>
    </source>
</evidence>
<dbReference type="Proteomes" id="UP000669060">
    <property type="component" value="Unassembled WGS sequence"/>
</dbReference>
<feature type="domain" description="Homogentisate 1,2-dioxygenase C-terminal" evidence="11">
    <location>
        <begin position="271"/>
        <end position="423"/>
    </location>
</feature>
<gene>
    <name evidence="9" type="primary">hmgA</name>
    <name evidence="13" type="ORF">JFY56_01330</name>
</gene>
<dbReference type="HAMAP" id="MF_00334">
    <property type="entry name" value="Homogentis_dioxygen"/>
    <property type="match status" value="1"/>
</dbReference>
<evidence type="ECO:0000256" key="8">
    <source>
        <dbReference type="ARBA" id="ARBA00023232"/>
    </source>
</evidence>
<keyword evidence="14" id="KW-1185">Reference proteome</keyword>
<dbReference type="RefSeq" id="WP_208311687.1">
    <property type="nucleotide sequence ID" value="NZ_JAELYA010000001.1"/>
</dbReference>
<dbReference type="Pfam" id="PF20510">
    <property type="entry name" value="HgmA_N"/>
    <property type="match status" value="1"/>
</dbReference>
<dbReference type="EMBL" id="JAELYA010000001">
    <property type="protein sequence ID" value="MBO3273863.1"/>
    <property type="molecule type" value="Genomic_DNA"/>
</dbReference>
<evidence type="ECO:0000259" key="11">
    <source>
        <dbReference type="Pfam" id="PF04209"/>
    </source>
</evidence>
<evidence type="ECO:0000256" key="9">
    <source>
        <dbReference type="HAMAP-Rule" id="MF_00334"/>
    </source>
</evidence>
<comment type="caution">
    <text evidence="9">Lacks conserved residue(s) required for the propagation of feature annotation.</text>
</comment>
<comment type="catalytic activity">
    <reaction evidence="9">
        <text>homogentisate + O2 = 4-maleylacetoacetate + H(+)</text>
        <dbReference type="Rhea" id="RHEA:15449"/>
        <dbReference type="ChEBI" id="CHEBI:15378"/>
        <dbReference type="ChEBI" id="CHEBI:15379"/>
        <dbReference type="ChEBI" id="CHEBI:16169"/>
        <dbReference type="ChEBI" id="CHEBI:17105"/>
        <dbReference type="EC" id="1.13.11.5"/>
    </reaction>
</comment>
<evidence type="ECO:0000313" key="13">
    <source>
        <dbReference type="EMBL" id="MBO3273863.1"/>
    </source>
</evidence>
<dbReference type="InterPro" id="IPR011051">
    <property type="entry name" value="RmlC_Cupin_sf"/>
</dbReference>
<keyword evidence="4 9" id="KW-0828">Tyrosine catabolism</keyword>
<evidence type="ECO:0000259" key="12">
    <source>
        <dbReference type="Pfam" id="PF20510"/>
    </source>
</evidence>
<comment type="pathway">
    <text evidence="9">Amino-acid degradation; L-phenylalanine degradation; acetoacetate and fumarate from L-phenylalanine: step 4/6.</text>
</comment>
<reference evidence="13 14" key="1">
    <citation type="submission" date="2020-12" db="EMBL/GenBank/DDBJ databases">
        <title>Pseudomonas schmalbachii sp. nov. isolated from millipede gut.</title>
        <authorList>
            <person name="Shelomi M."/>
        </authorList>
    </citation>
    <scope>NUCLEOTIDE SEQUENCE [LARGE SCALE GENOMIC DNA]</scope>
    <source>
        <strain evidence="13 14">Milli4</strain>
    </source>
</reference>
<keyword evidence="3 9" id="KW-0479">Metal-binding</keyword>
<dbReference type="Gene3D" id="2.60.120.10">
    <property type="entry name" value="Jelly Rolls"/>
    <property type="match status" value="1"/>
</dbReference>
<proteinExistence type="inferred from homology"/>